<dbReference type="InterPro" id="IPR003035">
    <property type="entry name" value="RWP-RK_dom"/>
</dbReference>
<dbReference type="InterPro" id="IPR053793">
    <property type="entry name" value="PB1-like"/>
</dbReference>
<evidence type="ECO:0000256" key="4">
    <source>
        <dbReference type="ARBA" id="ARBA00023163"/>
    </source>
</evidence>
<dbReference type="PROSITE" id="PS51745">
    <property type="entry name" value="PB1"/>
    <property type="match status" value="1"/>
</dbReference>
<name>A0AAV0HAP5_9ROSI</name>
<dbReference type="SMART" id="SM00666">
    <property type="entry name" value="PB1"/>
    <property type="match status" value="1"/>
</dbReference>
<keyword evidence="2" id="KW-0805">Transcription regulation</keyword>
<organism evidence="9 10">
    <name type="scientific">Linum tenue</name>
    <dbReference type="NCBI Taxonomy" id="586396"/>
    <lineage>
        <taxon>Eukaryota</taxon>
        <taxon>Viridiplantae</taxon>
        <taxon>Streptophyta</taxon>
        <taxon>Embryophyta</taxon>
        <taxon>Tracheophyta</taxon>
        <taxon>Spermatophyta</taxon>
        <taxon>Magnoliopsida</taxon>
        <taxon>eudicotyledons</taxon>
        <taxon>Gunneridae</taxon>
        <taxon>Pentapetalae</taxon>
        <taxon>rosids</taxon>
        <taxon>fabids</taxon>
        <taxon>Malpighiales</taxon>
        <taxon>Linaceae</taxon>
        <taxon>Linum</taxon>
    </lineage>
</organism>
<protein>
    <submittedName>
        <fullName evidence="9">Uncharacterized protein</fullName>
    </submittedName>
</protein>
<sequence>DIAYQAALPEIQQVLKSACETHNLPLAQTWVPCIQQQGKKGSRHSDENYSHCVSTIDQACFISDDRIRGFHEACSEHHLLRGQGVAGRAFTTNQPCFSGDVTEFCKTEYPLSHHARMFGLCAAVAIRLRSVHTGSSDFVLEFFLPADCRTAEQQEEMLNSLSVIIQRVCRTLRVVTDEEIEREEAGHSGKQVDRKRTKAEKKITLEVLRQHFAGSLKDAAKSLGVCPTTLKRICRQHGITRWPSRKLKKVGHSLQKLLVVMDSVQGGSGSLQIRSFYSSFPELGSPPASKPPEAAYISSSALVAAVKSTSSSSCSQGSSSSHSFSSDHPPSAKKAGVRRVPQWDADAQRVKVAYGNEIVRFRMANNWRFNDLLMEIARRFGIDDMSRFDVKYLDDDSEWVLITCDDDVEECIEVCLASGSQTIKLLLQVSCRGV</sequence>
<evidence type="ECO:0000259" key="8">
    <source>
        <dbReference type="PROSITE" id="PS51745"/>
    </source>
</evidence>
<dbReference type="GO" id="GO:0003677">
    <property type="term" value="F:DNA binding"/>
    <property type="evidence" value="ECO:0007669"/>
    <property type="project" value="UniProtKB-KW"/>
</dbReference>
<dbReference type="CDD" id="cd06407">
    <property type="entry name" value="PB1_NLP"/>
    <property type="match status" value="1"/>
</dbReference>
<dbReference type="SUPFAM" id="SSF54277">
    <property type="entry name" value="CAD &amp; PB1 domains"/>
    <property type="match status" value="1"/>
</dbReference>
<keyword evidence="10" id="KW-1185">Reference proteome</keyword>
<feature type="compositionally biased region" description="Low complexity" evidence="6">
    <location>
        <begin position="313"/>
        <end position="329"/>
    </location>
</feature>
<dbReference type="InterPro" id="IPR045012">
    <property type="entry name" value="NLP"/>
</dbReference>
<keyword evidence="5" id="KW-0539">Nucleus</keyword>
<dbReference type="Gene3D" id="3.10.20.90">
    <property type="entry name" value="Phosphatidylinositol 3-kinase Catalytic Subunit, Chain A, domain 1"/>
    <property type="match status" value="1"/>
</dbReference>
<feature type="region of interest" description="Disordered" evidence="6">
    <location>
        <begin position="313"/>
        <end position="340"/>
    </location>
</feature>
<evidence type="ECO:0000259" key="7">
    <source>
        <dbReference type="PROSITE" id="PS51519"/>
    </source>
</evidence>
<evidence type="ECO:0000256" key="2">
    <source>
        <dbReference type="ARBA" id="ARBA00023015"/>
    </source>
</evidence>
<evidence type="ECO:0000313" key="10">
    <source>
        <dbReference type="Proteomes" id="UP001154282"/>
    </source>
</evidence>
<feature type="non-terminal residue" evidence="9">
    <location>
        <position position="1"/>
    </location>
</feature>
<dbReference type="Pfam" id="PF22922">
    <property type="entry name" value="GAF_NLP"/>
    <property type="match status" value="1"/>
</dbReference>
<keyword evidence="4" id="KW-0804">Transcription</keyword>
<dbReference type="Pfam" id="PF02042">
    <property type="entry name" value="RWP-RK"/>
    <property type="match status" value="1"/>
</dbReference>
<dbReference type="GO" id="GO:0003700">
    <property type="term" value="F:DNA-binding transcription factor activity"/>
    <property type="evidence" value="ECO:0007669"/>
    <property type="project" value="InterPro"/>
</dbReference>
<dbReference type="Pfam" id="PF00564">
    <property type="entry name" value="PB1"/>
    <property type="match status" value="1"/>
</dbReference>
<proteinExistence type="predicted"/>
<dbReference type="InterPro" id="IPR055081">
    <property type="entry name" value="NLP1-9_GAF"/>
</dbReference>
<dbReference type="InterPro" id="IPR034891">
    <property type="entry name" value="PB1_NLP"/>
</dbReference>
<dbReference type="Proteomes" id="UP001154282">
    <property type="component" value="Unassembled WGS sequence"/>
</dbReference>
<dbReference type="AlphaFoldDB" id="A0AAV0HAP5"/>
<dbReference type="PROSITE" id="PS51519">
    <property type="entry name" value="RWP_RK"/>
    <property type="match status" value="1"/>
</dbReference>
<evidence type="ECO:0000256" key="6">
    <source>
        <dbReference type="SAM" id="MobiDB-lite"/>
    </source>
</evidence>
<dbReference type="PANTHER" id="PTHR32002">
    <property type="entry name" value="PROTEIN NLP8"/>
    <property type="match status" value="1"/>
</dbReference>
<reference evidence="9" key="1">
    <citation type="submission" date="2022-08" db="EMBL/GenBank/DDBJ databases">
        <authorList>
            <person name="Gutierrez-Valencia J."/>
        </authorList>
    </citation>
    <scope>NUCLEOTIDE SEQUENCE</scope>
</reference>
<gene>
    <name evidence="9" type="ORF">LITE_LOCUS3440</name>
</gene>
<dbReference type="InterPro" id="IPR000270">
    <property type="entry name" value="PB1_dom"/>
</dbReference>
<evidence type="ECO:0000256" key="1">
    <source>
        <dbReference type="ARBA" id="ARBA00011726"/>
    </source>
</evidence>
<comment type="subunit">
    <text evidence="1">Homodimers and heterodimers.</text>
</comment>
<comment type="caution">
    <text evidence="9">The sequence shown here is derived from an EMBL/GenBank/DDBJ whole genome shotgun (WGS) entry which is preliminary data.</text>
</comment>
<accession>A0AAV0HAP5</accession>
<dbReference type="PANTHER" id="PTHR32002:SF44">
    <property type="entry name" value="PROTEIN NLP4"/>
    <property type="match status" value="1"/>
</dbReference>
<evidence type="ECO:0000256" key="5">
    <source>
        <dbReference type="ARBA" id="ARBA00023242"/>
    </source>
</evidence>
<feature type="domain" description="PB1" evidence="8">
    <location>
        <begin position="347"/>
        <end position="430"/>
    </location>
</feature>
<feature type="domain" description="RWP-RK" evidence="7">
    <location>
        <begin position="187"/>
        <end position="270"/>
    </location>
</feature>
<dbReference type="EMBL" id="CAMGYJ010000002">
    <property type="protein sequence ID" value="CAI0382136.1"/>
    <property type="molecule type" value="Genomic_DNA"/>
</dbReference>
<evidence type="ECO:0000256" key="3">
    <source>
        <dbReference type="ARBA" id="ARBA00023125"/>
    </source>
</evidence>
<keyword evidence="3" id="KW-0238">DNA-binding</keyword>
<evidence type="ECO:0000313" key="9">
    <source>
        <dbReference type="EMBL" id="CAI0382136.1"/>
    </source>
</evidence>